<name>A0ABT3J596_9RHOB</name>
<evidence type="ECO:0000313" key="1">
    <source>
        <dbReference type="EMBL" id="MCW3782635.1"/>
    </source>
</evidence>
<dbReference type="Proteomes" id="UP001207582">
    <property type="component" value="Unassembled WGS sequence"/>
</dbReference>
<accession>A0ABT3J596</accession>
<comment type="caution">
    <text evidence="1">The sequence shown here is derived from an EMBL/GenBank/DDBJ whole genome shotgun (WGS) entry which is preliminary data.</text>
</comment>
<organism evidence="1 2">
    <name type="scientific">Defluviimonas salinarum</name>
    <dbReference type="NCBI Taxonomy" id="2992147"/>
    <lineage>
        <taxon>Bacteria</taxon>
        <taxon>Pseudomonadati</taxon>
        <taxon>Pseudomonadota</taxon>
        <taxon>Alphaproteobacteria</taxon>
        <taxon>Rhodobacterales</taxon>
        <taxon>Paracoccaceae</taxon>
        <taxon>Albidovulum</taxon>
    </lineage>
</organism>
<gene>
    <name evidence="1" type="ORF">OM960_13670</name>
</gene>
<sequence length="52" mass="5737">MPKERFTDAQITFALRQAKAQTSGGNIFLKVGAAVATFRRRKKVQVEMGGKP</sequence>
<proteinExistence type="predicted"/>
<keyword evidence="2" id="KW-1185">Reference proteome</keyword>
<protein>
    <submittedName>
        <fullName evidence="1">Uncharacterized protein</fullName>
    </submittedName>
</protein>
<dbReference type="EMBL" id="JAPDOG010000012">
    <property type="protein sequence ID" value="MCW3782635.1"/>
    <property type="molecule type" value="Genomic_DNA"/>
</dbReference>
<evidence type="ECO:0000313" key="2">
    <source>
        <dbReference type="Proteomes" id="UP001207582"/>
    </source>
</evidence>
<dbReference type="RefSeq" id="WP_264772363.1">
    <property type="nucleotide sequence ID" value="NZ_JAPDOG010000012.1"/>
</dbReference>
<reference evidence="1 2" key="1">
    <citation type="submission" date="2022-10" db="EMBL/GenBank/DDBJ databases">
        <title>Defluviimonas sp. CAU 1641 isolated from mud.</title>
        <authorList>
            <person name="Kim W."/>
        </authorList>
    </citation>
    <scope>NUCLEOTIDE SEQUENCE [LARGE SCALE GENOMIC DNA]</scope>
    <source>
        <strain evidence="1 2">CAU 1641</strain>
    </source>
</reference>